<feature type="domain" description="Methyl-accepting transducer" evidence="5">
    <location>
        <begin position="289"/>
        <end position="526"/>
    </location>
</feature>
<keyword evidence="4" id="KW-0472">Membrane</keyword>
<protein>
    <submittedName>
        <fullName evidence="7">Methyl-accepting chemotaxis protein</fullName>
    </submittedName>
</protein>
<dbReference type="SMART" id="SM00283">
    <property type="entry name" value="MA"/>
    <property type="match status" value="1"/>
</dbReference>
<organism evidence="7 8">
    <name type="scientific">[Clostridium] fimetarium</name>
    <dbReference type="NCBI Taxonomy" id="99656"/>
    <lineage>
        <taxon>Bacteria</taxon>
        <taxon>Bacillati</taxon>
        <taxon>Bacillota</taxon>
        <taxon>Clostridia</taxon>
        <taxon>Lachnospirales</taxon>
        <taxon>Lachnospiraceae</taxon>
    </lineage>
</organism>
<evidence type="ECO:0000313" key="8">
    <source>
        <dbReference type="Proteomes" id="UP000199701"/>
    </source>
</evidence>
<dbReference type="PROSITE" id="PS50111">
    <property type="entry name" value="CHEMOTAXIS_TRANSDUC_2"/>
    <property type="match status" value="1"/>
</dbReference>
<dbReference type="EMBL" id="FOJI01000002">
    <property type="protein sequence ID" value="SEV92574.1"/>
    <property type="molecule type" value="Genomic_DNA"/>
</dbReference>
<comment type="similarity">
    <text evidence="2">Belongs to the methyl-accepting chemotaxis (MCP) protein family.</text>
</comment>
<evidence type="ECO:0000259" key="6">
    <source>
        <dbReference type="PROSITE" id="PS50885"/>
    </source>
</evidence>
<feature type="transmembrane region" description="Helical" evidence="4">
    <location>
        <begin position="12"/>
        <end position="32"/>
    </location>
</feature>
<keyword evidence="8" id="KW-1185">Reference proteome</keyword>
<dbReference type="InterPro" id="IPR024478">
    <property type="entry name" value="HlyB_4HB_MCP"/>
</dbReference>
<proteinExistence type="inferred from homology"/>
<dbReference type="Gene3D" id="1.10.8.500">
    <property type="entry name" value="HAMP domain in histidine kinase"/>
    <property type="match status" value="1"/>
</dbReference>
<feature type="transmembrane region" description="Helical" evidence="4">
    <location>
        <begin position="190"/>
        <end position="210"/>
    </location>
</feature>
<gene>
    <name evidence="7" type="ORF">SAMN05421659_102170</name>
</gene>
<dbReference type="Pfam" id="PF12729">
    <property type="entry name" value="4HB_MCP_1"/>
    <property type="match status" value="1"/>
</dbReference>
<dbReference type="SUPFAM" id="SSF58104">
    <property type="entry name" value="Methyl-accepting chemotaxis protein (MCP) signaling domain"/>
    <property type="match status" value="1"/>
</dbReference>
<dbReference type="InterPro" id="IPR003660">
    <property type="entry name" value="HAMP_dom"/>
</dbReference>
<dbReference type="SMART" id="SM00304">
    <property type="entry name" value="HAMP"/>
    <property type="match status" value="1"/>
</dbReference>
<dbReference type="GO" id="GO:0016020">
    <property type="term" value="C:membrane"/>
    <property type="evidence" value="ECO:0007669"/>
    <property type="project" value="InterPro"/>
</dbReference>
<dbReference type="PANTHER" id="PTHR32089:SF112">
    <property type="entry name" value="LYSOZYME-LIKE PROTEIN-RELATED"/>
    <property type="match status" value="1"/>
</dbReference>
<dbReference type="RefSeq" id="WP_092450540.1">
    <property type="nucleotide sequence ID" value="NZ_FOJI01000002.1"/>
</dbReference>
<dbReference type="STRING" id="99656.SAMN05421659_102170"/>
<dbReference type="GO" id="GO:0007165">
    <property type="term" value="P:signal transduction"/>
    <property type="evidence" value="ECO:0007669"/>
    <property type="project" value="UniProtKB-KW"/>
</dbReference>
<reference evidence="7 8" key="1">
    <citation type="submission" date="2016-10" db="EMBL/GenBank/DDBJ databases">
        <authorList>
            <person name="de Groot N.N."/>
        </authorList>
    </citation>
    <scope>NUCLEOTIDE SEQUENCE [LARGE SCALE GENOMIC DNA]</scope>
    <source>
        <strain evidence="7 8">DSM 9179</strain>
    </source>
</reference>
<dbReference type="InterPro" id="IPR004089">
    <property type="entry name" value="MCPsignal_dom"/>
</dbReference>
<dbReference type="Pfam" id="PF00672">
    <property type="entry name" value="HAMP"/>
    <property type="match status" value="1"/>
</dbReference>
<dbReference type="CDD" id="cd06225">
    <property type="entry name" value="HAMP"/>
    <property type="match status" value="1"/>
</dbReference>
<keyword evidence="4" id="KW-0812">Transmembrane</keyword>
<keyword evidence="1 3" id="KW-0807">Transducer</keyword>
<evidence type="ECO:0000259" key="5">
    <source>
        <dbReference type="PROSITE" id="PS50111"/>
    </source>
</evidence>
<dbReference type="Pfam" id="PF00015">
    <property type="entry name" value="MCPsignal"/>
    <property type="match status" value="1"/>
</dbReference>
<dbReference type="Proteomes" id="UP000199701">
    <property type="component" value="Unassembled WGS sequence"/>
</dbReference>
<evidence type="ECO:0000256" key="4">
    <source>
        <dbReference type="SAM" id="Phobius"/>
    </source>
</evidence>
<dbReference type="PANTHER" id="PTHR32089">
    <property type="entry name" value="METHYL-ACCEPTING CHEMOTAXIS PROTEIN MCPB"/>
    <property type="match status" value="1"/>
</dbReference>
<accession>A0A1I0MUV7</accession>
<dbReference type="AlphaFoldDB" id="A0A1I0MUV7"/>
<evidence type="ECO:0000313" key="7">
    <source>
        <dbReference type="EMBL" id="SEV92574.1"/>
    </source>
</evidence>
<feature type="domain" description="HAMP" evidence="6">
    <location>
        <begin position="212"/>
        <end position="270"/>
    </location>
</feature>
<evidence type="ECO:0000256" key="2">
    <source>
        <dbReference type="ARBA" id="ARBA00029447"/>
    </source>
</evidence>
<evidence type="ECO:0000256" key="1">
    <source>
        <dbReference type="ARBA" id="ARBA00023224"/>
    </source>
</evidence>
<sequence length="575" mass="63320">MKVKDWKVSKKIGLGFGALIIIAVAMIVSNIFSMNRMNNASLKVTDNYLPSIINLQYVTEDISTLELLANEHYFTEKADQLSSIEANIVIAKASLEEHLKAFEATLDPGAETDAFKSFTESWNGYIVNYDASIKLSHTNNKEEATSLYWSKMKSVSQVISIKTSAMMQTNIDGSLKQKDSISNVTKTSDMYAYAGLFVIVIFGFLFLFLINKFITKPIVKANRLINSMISDIENGKGDLSKRIHLRTKDEIGQLTHGMDVFIERLQGIINNMHSSTLVLDEASVLLVEEINYANVNIEDTSTAVQDIAAGMQQTAASVEEINASTENIENEVVTMASKAQEGVSASNQISVRATELKKNALDSQQIAKQIIESVEKNLKETIIKSKEVEKIHTLTHTIIEISAQTNLLALNAAIEAARAGEAGKGFSVVADEIKKLAEETRKTANEIQNISNVVVTSVEDLAGDAEKILEFISKQVIGDYQMLVNTSEQYNDDADLMNRLMSDFSLTADQLKTLIQGIMLAMNEVSITVNDGAGGTHLISEKTSVLVNNLIEIQQKMKSNSDIVENLNESVSMFI</sequence>
<evidence type="ECO:0000256" key="3">
    <source>
        <dbReference type="PROSITE-ProRule" id="PRU00284"/>
    </source>
</evidence>
<dbReference type="OrthoDB" id="9760371at2"/>
<dbReference type="Gene3D" id="1.10.287.950">
    <property type="entry name" value="Methyl-accepting chemotaxis protein"/>
    <property type="match status" value="1"/>
</dbReference>
<name>A0A1I0MUV7_9FIRM</name>
<dbReference type="PROSITE" id="PS50885">
    <property type="entry name" value="HAMP"/>
    <property type="match status" value="1"/>
</dbReference>
<keyword evidence="4" id="KW-1133">Transmembrane helix</keyword>